<dbReference type="PROSITE" id="PS01129">
    <property type="entry name" value="PSI_RLU"/>
    <property type="match status" value="1"/>
</dbReference>
<dbReference type="InterPro" id="IPR036986">
    <property type="entry name" value="S4_RNA-bd_sf"/>
</dbReference>
<gene>
    <name evidence="8" type="ORF">A2310_05670</name>
</gene>
<dbReference type="PROSITE" id="PS50889">
    <property type="entry name" value="S4"/>
    <property type="match status" value="1"/>
</dbReference>
<dbReference type="GO" id="GO:0000455">
    <property type="term" value="P:enzyme-directed rRNA pseudouridine synthesis"/>
    <property type="evidence" value="ECO:0007669"/>
    <property type="project" value="UniProtKB-ARBA"/>
</dbReference>
<dbReference type="GO" id="GO:0003723">
    <property type="term" value="F:RNA binding"/>
    <property type="evidence" value="ECO:0007669"/>
    <property type="project" value="UniProtKB-KW"/>
</dbReference>
<evidence type="ECO:0000313" key="9">
    <source>
        <dbReference type="Proteomes" id="UP000178417"/>
    </source>
</evidence>
<evidence type="ECO:0000256" key="4">
    <source>
        <dbReference type="PIRSR" id="PIRSR606225-1"/>
    </source>
</evidence>
<dbReference type="Pfam" id="PF00849">
    <property type="entry name" value="PseudoU_synth_2"/>
    <property type="match status" value="1"/>
</dbReference>
<name>A0A1F4SUA5_UNCSA</name>
<dbReference type="CDD" id="cd02869">
    <property type="entry name" value="PseudoU_synth_RluA_like"/>
    <property type="match status" value="1"/>
</dbReference>
<dbReference type="Proteomes" id="UP000178417">
    <property type="component" value="Unassembled WGS sequence"/>
</dbReference>
<dbReference type="InterPro" id="IPR006225">
    <property type="entry name" value="PsdUridine_synth_RluC/D"/>
</dbReference>
<evidence type="ECO:0000256" key="6">
    <source>
        <dbReference type="RuleBase" id="RU362028"/>
    </source>
</evidence>
<keyword evidence="3 6" id="KW-0413">Isomerase</keyword>
<dbReference type="AlphaFoldDB" id="A0A1F4SUA5"/>
<evidence type="ECO:0000256" key="1">
    <source>
        <dbReference type="ARBA" id="ARBA00000073"/>
    </source>
</evidence>
<dbReference type="GO" id="GO:0120159">
    <property type="term" value="F:rRNA pseudouridine synthase activity"/>
    <property type="evidence" value="ECO:0007669"/>
    <property type="project" value="UniProtKB-ARBA"/>
</dbReference>
<reference evidence="8 9" key="1">
    <citation type="journal article" date="2016" name="Nat. Commun.">
        <title>Thousands of microbial genomes shed light on interconnected biogeochemical processes in an aquifer system.</title>
        <authorList>
            <person name="Anantharaman K."/>
            <person name="Brown C.T."/>
            <person name="Hug L.A."/>
            <person name="Sharon I."/>
            <person name="Castelle C.J."/>
            <person name="Probst A.J."/>
            <person name="Thomas B.C."/>
            <person name="Singh A."/>
            <person name="Wilkins M.J."/>
            <person name="Karaoz U."/>
            <person name="Brodie E.L."/>
            <person name="Williams K.H."/>
            <person name="Hubbard S.S."/>
            <person name="Banfield J.F."/>
        </authorList>
    </citation>
    <scope>NUCLEOTIDE SEQUENCE [LARGE SCALE GENOMIC DNA]</scope>
</reference>
<protein>
    <recommendedName>
        <fullName evidence="6">Pseudouridine synthase</fullName>
        <ecNumber evidence="6">5.4.99.-</ecNumber>
    </recommendedName>
</protein>
<dbReference type="InterPro" id="IPR050188">
    <property type="entry name" value="RluA_PseudoU_synthase"/>
</dbReference>
<comment type="similarity">
    <text evidence="2 6">Belongs to the pseudouridine synthase RluA family.</text>
</comment>
<dbReference type="Gene3D" id="3.30.2350.10">
    <property type="entry name" value="Pseudouridine synthase"/>
    <property type="match status" value="1"/>
</dbReference>
<keyword evidence="5" id="KW-0694">RNA-binding</keyword>
<organism evidence="8 9">
    <name type="scientific">candidate division WOR-1 bacterium RIFOXYB2_FULL_37_13</name>
    <dbReference type="NCBI Taxonomy" id="1802579"/>
    <lineage>
        <taxon>Bacteria</taxon>
        <taxon>Bacillati</taxon>
        <taxon>Saganbacteria</taxon>
    </lineage>
</organism>
<dbReference type="InterPro" id="IPR020103">
    <property type="entry name" value="PsdUridine_synth_cat_dom_sf"/>
</dbReference>
<evidence type="ECO:0000313" key="8">
    <source>
        <dbReference type="EMBL" id="OGC24011.1"/>
    </source>
</evidence>
<feature type="active site" evidence="4">
    <location>
        <position position="135"/>
    </location>
</feature>
<comment type="caution">
    <text evidence="8">The sequence shown here is derived from an EMBL/GenBank/DDBJ whole genome shotgun (WGS) entry which is preliminary data.</text>
</comment>
<comment type="catalytic activity">
    <reaction evidence="1 6">
        <text>a uridine in RNA = a pseudouridine in RNA</text>
        <dbReference type="Rhea" id="RHEA:48348"/>
        <dbReference type="Rhea" id="RHEA-COMP:12068"/>
        <dbReference type="Rhea" id="RHEA-COMP:12069"/>
        <dbReference type="ChEBI" id="CHEBI:65314"/>
        <dbReference type="ChEBI" id="CHEBI:65315"/>
    </reaction>
</comment>
<dbReference type="CDD" id="cd00165">
    <property type="entry name" value="S4"/>
    <property type="match status" value="1"/>
</dbReference>
<evidence type="ECO:0000256" key="2">
    <source>
        <dbReference type="ARBA" id="ARBA00010876"/>
    </source>
</evidence>
<dbReference type="STRING" id="1802579.A2310_05670"/>
<dbReference type="EC" id="5.4.99.-" evidence="6"/>
<dbReference type="Gene3D" id="3.10.290.10">
    <property type="entry name" value="RNA-binding S4 domain"/>
    <property type="match status" value="1"/>
</dbReference>
<dbReference type="SUPFAM" id="SSF55120">
    <property type="entry name" value="Pseudouridine synthase"/>
    <property type="match status" value="1"/>
</dbReference>
<dbReference type="Pfam" id="PF01479">
    <property type="entry name" value="S4"/>
    <property type="match status" value="1"/>
</dbReference>
<comment type="function">
    <text evidence="6">Responsible for synthesis of pseudouridine from uracil.</text>
</comment>
<evidence type="ECO:0000256" key="3">
    <source>
        <dbReference type="ARBA" id="ARBA00023235"/>
    </source>
</evidence>
<sequence>MRYLIKEVNCNKRLDVFVSSLGIGLSRSYAHHLINGGNILANNKKVKPSYKVKLGDEVEINLPPSIELKAIPEKIPLKVIYEDSNLIVINKPRGMVVHPAAGNYTGTLVNALLAHCKDLSGIGGVLRPGIVHRLDKDTSGLIVAAKNDEAHQSLSKQFKEHAVKKVYVALAFGWPKKDKETIEEPIGRHPVHRKKMAVVKSEQFTVNSVQEKKRKLKAREAVTHYSVIDRFTDEEGNKYSLLELNIETGRTHQIRVHLSHIGHSIVGDAVYGLGKCRMSNVQCQIKGQLLHAKLLGFVHPSTGKYVEFRAEIPDDMKNVLDLLKQTKNI</sequence>
<proteinExistence type="inferred from homology"/>
<dbReference type="NCBIfam" id="TIGR00005">
    <property type="entry name" value="rluA_subfam"/>
    <property type="match status" value="1"/>
</dbReference>
<dbReference type="SMART" id="SM00363">
    <property type="entry name" value="S4"/>
    <property type="match status" value="1"/>
</dbReference>
<dbReference type="InterPro" id="IPR006224">
    <property type="entry name" value="PsdUridine_synth_RluA-like_CS"/>
</dbReference>
<dbReference type="SUPFAM" id="SSF55174">
    <property type="entry name" value="Alpha-L RNA-binding motif"/>
    <property type="match status" value="1"/>
</dbReference>
<dbReference type="PANTHER" id="PTHR21600:SF44">
    <property type="entry name" value="RIBOSOMAL LARGE SUBUNIT PSEUDOURIDINE SYNTHASE D"/>
    <property type="match status" value="1"/>
</dbReference>
<dbReference type="InterPro" id="IPR006145">
    <property type="entry name" value="PsdUridine_synth_RsuA/RluA"/>
</dbReference>
<feature type="domain" description="RNA-binding S4" evidence="7">
    <location>
        <begin position="12"/>
        <end position="76"/>
    </location>
</feature>
<dbReference type="EMBL" id="MEUB01000013">
    <property type="protein sequence ID" value="OGC24011.1"/>
    <property type="molecule type" value="Genomic_DNA"/>
</dbReference>
<accession>A0A1F4SUA5</accession>
<evidence type="ECO:0000256" key="5">
    <source>
        <dbReference type="PROSITE-ProRule" id="PRU00182"/>
    </source>
</evidence>
<dbReference type="PANTHER" id="PTHR21600">
    <property type="entry name" value="MITOCHONDRIAL RNA PSEUDOURIDINE SYNTHASE"/>
    <property type="match status" value="1"/>
</dbReference>
<dbReference type="InterPro" id="IPR002942">
    <property type="entry name" value="S4_RNA-bd"/>
</dbReference>
<evidence type="ECO:0000259" key="7">
    <source>
        <dbReference type="SMART" id="SM00363"/>
    </source>
</evidence>